<name>A0A9N8EK48_9STRA</name>
<keyword evidence="3 6" id="KW-1133">Transmembrane helix</keyword>
<feature type="compositionally biased region" description="Low complexity" evidence="5">
    <location>
        <begin position="99"/>
        <end position="109"/>
    </location>
</feature>
<feature type="region of interest" description="Disordered" evidence="5">
    <location>
        <begin position="828"/>
        <end position="884"/>
    </location>
</feature>
<evidence type="ECO:0000256" key="3">
    <source>
        <dbReference type="ARBA" id="ARBA00022989"/>
    </source>
</evidence>
<accession>A0A9N8EK48</accession>
<evidence type="ECO:0000259" key="7">
    <source>
        <dbReference type="Pfam" id="PF13515"/>
    </source>
</evidence>
<feature type="compositionally biased region" description="Acidic residues" evidence="5">
    <location>
        <begin position="21"/>
        <end position="32"/>
    </location>
</feature>
<feature type="transmembrane region" description="Helical" evidence="6">
    <location>
        <begin position="148"/>
        <end position="169"/>
    </location>
</feature>
<comment type="subcellular location">
    <subcellularLocation>
        <location evidence="1">Membrane</location>
        <topology evidence="1">Multi-pass membrane protein</topology>
    </subcellularLocation>
</comment>
<feature type="transmembrane region" description="Helical" evidence="6">
    <location>
        <begin position="210"/>
        <end position="233"/>
    </location>
</feature>
<dbReference type="OrthoDB" id="10451996at2759"/>
<feature type="compositionally biased region" description="Low complexity" evidence="5">
    <location>
        <begin position="401"/>
        <end position="415"/>
    </location>
</feature>
<evidence type="ECO:0000256" key="4">
    <source>
        <dbReference type="ARBA" id="ARBA00023136"/>
    </source>
</evidence>
<reference evidence="8" key="1">
    <citation type="submission" date="2020-06" db="EMBL/GenBank/DDBJ databases">
        <authorList>
            <consortium name="Plant Systems Biology data submission"/>
        </authorList>
    </citation>
    <scope>NUCLEOTIDE SEQUENCE</scope>
    <source>
        <strain evidence="8">D6</strain>
    </source>
</reference>
<feature type="region of interest" description="Disordered" evidence="5">
    <location>
        <begin position="1"/>
        <end position="72"/>
    </location>
</feature>
<feature type="region of interest" description="Disordered" evidence="5">
    <location>
        <begin position="390"/>
        <end position="415"/>
    </location>
</feature>
<keyword evidence="9" id="KW-1185">Reference proteome</keyword>
<dbReference type="EMBL" id="CAICTM010001337">
    <property type="protein sequence ID" value="CAB9522771.1"/>
    <property type="molecule type" value="Genomic_DNA"/>
</dbReference>
<proteinExistence type="predicted"/>
<sequence length="884" mass="96107">MDDQPNSSVRLHASMGGNDSIETEEDKEDQGEEAVLPSSDAPMNAKTTEEKDPTCGDIVTLDHKNDMPLDAKDDTEAMPIKKKATSATFNTTESSLPDTTTTTAATTTQTSPRKAQFHAFLRSLLEVDQTQIALIPGMRTAIIIMTDWIIFGIGNANTTAFQLGCLYVGLTDANGSLTNRLHSMGLTLITVVVMGALIPSLTYTSIPGTLIAAFGVAFLTGCAPIFGNAAFILSMKLGAALFAIQGSVHRNTDGYGGISNALLWTFFGGSCSLLAALLPELVGNRDAIRTSLFKVWHGFGSNLAQWKAQWGTFGHTGHAARLPNVTLSFSSTLDFIQQDTTEDPNAKAWLLQIMEHVDAIRTASLCLSNGYEMVRQERQQKQQLALELSPATHDDNNTPASQKTTTTSQSEQQQQWEEEDSLVDTYFHILARVIQDLGLAFQFPWSVRYVPCIRKRVISRKEELDRAAAAFSNHRAGSEGASSSLAKKWVHPLLTFLQAQVDASVQIALDTNKQWPPHSSVFTLPKRICAVFQLPKLVDDKDWAIRGYAIRFAVAFTLATLPEVLAPRGTSGHWFPMTVALIMGPTQGATYEKVAHRTLGTLCGIGLGAAISPLFAHPQALILLLGLNTYAVCIFLPANYAMFTFFVTSWVFCTTVGVGASMGVTIFYRCMWTLSAAALVLAVSYTYPAKTEFQLTEKLAAFAQAILVFAQAVVEEHRLLELARNGTDDSLPALLEQATQKAQEAKKVATQTRLDLLTDVHNAVLCPSEGYRIDPHSVAPRLASDLVDAIVIPLFLFLVKDDNCDSLVSDLNDFQELERLVQRLEAHAALPPGKPTRAGQRHESSTLITGGEGPFSKAVATAHQRLDEAGVPKRPTLPAPKSDV</sequence>
<evidence type="ECO:0000256" key="6">
    <source>
        <dbReference type="SAM" id="Phobius"/>
    </source>
</evidence>
<feature type="compositionally biased region" description="Basic and acidic residues" evidence="5">
    <location>
        <begin position="47"/>
        <end position="72"/>
    </location>
</feature>
<feature type="transmembrane region" description="Helical" evidence="6">
    <location>
        <begin position="666"/>
        <end position="687"/>
    </location>
</feature>
<dbReference type="Proteomes" id="UP001153069">
    <property type="component" value="Unassembled WGS sequence"/>
</dbReference>
<organism evidence="8 9">
    <name type="scientific">Seminavis robusta</name>
    <dbReference type="NCBI Taxonomy" id="568900"/>
    <lineage>
        <taxon>Eukaryota</taxon>
        <taxon>Sar</taxon>
        <taxon>Stramenopiles</taxon>
        <taxon>Ochrophyta</taxon>
        <taxon>Bacillariophyta</taxon>
        <taxon>Bacillariophyceae</taxon>
        <taxon>Bacillariophycidae</taxon>
        <taxon>Naviculales</taxon>
        <taxon>Naviculaceae</taxon>
        <taxon>Seminavis</taxon>
    </lineage>
</organism>
<dbReference type="GO" id="GO:0016020">
    <property type="term" value="C:membrane"/>
    <property type="evidence" value="ECO:0007669"/>
    <property type="project" value="UniProtKB-SubCell"/>
</dbReference>
<comment type="caution">
    <text evidence="8">The sequence shown here is derived from an EMBL/GenBank/DDBJ whole genome shotgun (WGS) entry which is preliminary data.</text>
</comment>
<feature type="transmembrane region" description="Helical" evidence="6">
    <location>
        <begin position="629"/>
        <end position="654"/>
    </location>
</feature>
<evidence type="ECO:0000313" key="8">
    <source>
        <dbReference type="EMBL" id="CAB9522771.1"/>
    </source>
</evidence>
<evidence type="ECO:0000256" key="5">
    <source>
        <dbReference type="SAM" id="MobiDB-lite"/>
    </source>
</evidence>
<feature type="transmembrane region" description="Helical" evidence="6">
    <location>
        <begin position="181"/>
        <end position="198"/>
    </location>
</feature>
<dbReference type="AlphaFoldDB" id="A0A9N8EK48"/>
<feature type="region of interest" description="Disordered" evidence="5">
    <location>
        <begin position="85"/>
        <end position="109"/>
    </location>
</feature>
<feature type="transmembrane region" description="Helical" evidence="6">
    <location>
        <begin position="599"/>
        <end position="617"/>
    </location>
</feature>
<evidence type="ECO:0000256" key="2">
    <source>
        <dbReference type="ARBA" id="ARBA00022692"/>
    </source>
</evidence>
<dbReference type="InterPro" id="IPR049453">
    <property type="entry name" value="Memb_transporter_dom"/>
</dbReference>
<dbReference type="Pfam" id="PF13515">
    <property type="entry name" value="FUSC_2"/>
    <property type="match status" value="1"/>
</dbReference>
<keyword evidence="4 6" id="KW-0472">Membrane</keyword>
<feature type="compositionally biased region" description="Polar residues" evidence="5">
    <location>
        <begin position="85"/>
        <end position="98"/>
    </location>
</feature>
<evidence type="ECO:0000313" key="9">
    <source>
        <dbReference type="Proteomes" id="UP001153069"/>
    </source>
</evidence>
<protein>
    <recommendedName>
        <fullName evidence="7">Integral membrane bound transporter domain-containing protein</fullName>
    </recommendedName>
</protein>
<gene>
    <name evidence="8" type="ORF">SEMRO_1339_G264270.1</name>
</gene>
<evidence type="ECO:0000256" key="1">
    <source>
        <dbReference type="ARBA" id="ARBA00004141"/>
    </source>
</evidence>
<feature type="transmembrane region" description="Helical" evidence="6">
    <location>
        <begin position="261"/>
        <end position="282"/>
    </location>
</feature>
<keyword evidence="2 6" id="KW-0812">Transmembrane</keyword>
<feature type="domain" description="Integral membrane bound transporter" evidence="7">
    <location>
        <begin position="570"/>
        <end position="683"/>
    </location>
</feature>